<accession>A0A1G9YD45</accession>
<dbReference type="Proteomes" id="UP000199063">
    <property type="component" value="Unassembled WGS sequence"/>
</dbReference>
<keyword evidence="1" id="KW-0732">Signal</keyword>
<protein>
    <recommendedName>
        <fullName evidence="4">Secreted protein</fullName>
    </recommendedName>
</protein>
<evidence type="ECO:0000313" key="2">
    <source>
        <dbReference type="EMBL" id="SDN06960.1"/>
    </source>
</evidence>
<evidence type="ECO:0000256" key="1">
    <source>
        <dbReference type="SAM" id="SignalP"/>
    </source>
</evidence>
<feature type="signal peptide" evidence="1">
    <location>
        <begin position="1"/>
        <end position="32"/>
    </location>
</feature>
<gene>
    <name evidence="2" type="ORF">SAMN05444921_11880</name>
</gene>
<proteinExistence type="predicted"/>
<dbReference type="GeneID" id="40832230"/>
<dbReference type="OrthoDB" id="4249572at2"/>
<dbReference type="RefSeq" id="WP_093658538.1">
    <property type="nucleotide sequence ID" value="NZ_FNHI01000018.1"/>
</dbReference>
<keyword evidence="3" id="KW-1185">Reference proteome</keyword>
<organism evidence="2 3">
    <name type="scientific">Streptomyces wuyuanensis</name>
    <dbReference type="NCBI Taxonomy" id="1196353"/>
    <lineage>
        <taxon>Bacteria</taxon>
        <taxon>Bacillati</taxon>
        <taxon>Actinomycetota</taxon>
        <taxon>Actinomycetes</taxon>
        <taxon>Kitasatosporales</taxon>
        <taxon>Streptomycetaceae</taxon>
        <taxon>Streptomyces</taxon>
    </lineage>
</organism>
<evidence type="ECO:0008006" key="4">
    <source>
        <dbReference type="Google" id="ProtNLM"/>
    </source>
</evidence>
<evidence type="ECO:0000313" key="3">
    <source>
        <dbReference type="Proteomes" id="UP000199063"/>
    </source>
</evidence>
<reference evidence="3" key="1">
    <citation type="submission" date="2016-10" db="EMBL/GenBank/DDBJ databases">
        <authorList>
            <person name="Varghese N."/>
            <person name="Submissions S."/>
        </authorList>
    </citation>
    <scope>NUCLEOTIDE SEQUENCE [LARGE SCALE GENOMIC DNA]</scope>
    <source>
        <strain evidence="3">CGMCC 4.7042</strain>
    </source>
</reference>
<feature type="chain" id="PRO_5011736183" description="Secreted protein" evidence="1">
    <location>
        <begin position="33"/>
        <end position="167"/>
    </location>
</feature>
<sequence>MRKTIMRRISLAGIAAVTSGVLLVAVAPTATAADAARGTTGAVAVGAESKAPPLTQGQREFIEKEMGPEALAEIEKGMKTKGFAFPIAAAAIGAAAWCAKGALAGIPTSVLSDIAAGKASSKKSYARNAVIGCLGGEIGGVVWKFLPGWVKNKAANMTIAFIIKYIR</sequence>
<dbReference type="EMBL" id="FNHI01000018">
    <property type="protein sequence ID" value="SDN06960.1"/>
    <property type="molecule type" value="Genomic_DNA"/>
</dbReference>
<name>A0A1G9YD45_9ACTN</name>
<dbReference type="AlphaFoldDB" id="A0A1G9YD45"/>